<protein>
    <submittedName>
        <fullName evidence="2">Uncharacterized protein</fullName>
    </submittedName>
</protein>
<evidence type="ECO:0000313" key="7">
    <source>
        <dbReference type="Proteomes" id="UP000286271"/>
    </source>
</evidence>
<evidence type="ECO:0000313" key="2">
    <source>
        <dbReference type="EMBL" id="CUN81281.1"/>
    </source>
</evidence>
<dbReference type="EMBL" id="QSKW01000003">
    <property type="protein sequence ID" value="RHE99594.1"/>
    <property type="molecule type" value="Genomic_DNA"/>
</dbReference>
<evidence type="ECO:0000313" key="5">
    <source>
        <dbReference type="Proteomes" id="UP000095395"/>
    </source>
</evidence>
<evidence type="ECO:0000313" key="4">
    <source>
        <dbReference type="EMBL" id="RHE99594.1"/>
    </source>
</evidence>
<dbReference type="EMBL" id="CYYR01000008">
    <property type="protein sequence ID" value="CUN81281.1"/>
    <property type="molecule type" value="Genomic_DNA"/>
</dbReference>
<proteinExistence type="predicted"/>
<sequence length="79" mass="8969">MMRLWKYVDAKKLDNKSKANIFLIMNIILWSGIAFLLSFVAGVFCGYSAEWVEWTVIITGYAGIGIGFFGGVIYYMRQA</sequence>
<dbReference type="RefSeq" id="WP_007889981.1">
    <property type="nucleotide sequence ID" value="NZ_CABJFX010000001.1"/>
</dbReference>
<dbReference type="Proteomes" id="UP000095395">
    <property type="component" value="Unassembled WGS sequence"/>
</dbReference>
<evidence type="ECO:0000313" key="3">
    <source>
        <dbReference type="EMBL" id="RHA91713.1"/>
    </source>
</evidence>
<dbReference type="EMBL" id="QSFX01000001">
    <property type="protein sequence ID" value="RHA91713.1"/>
    <property type="molecule type" value="Genomic_DNA"/>
</dbReference>
<reference evidence="2 5" key="1">
    <citation type="submission" date="2015-09" db="EMBL/GenBank/DDBJ databases">
        <authorList>
            <consortium name="Pathogen Informatics"/>
        </authorList>
    </citation>
    <scope>NUCLEOTIDE SEQUENCE [LARGE SCALE GENOMIC DNA]</scope>
    <source>
        <strain evidence="2 5">2789STDY5608835</strain>
    </source>
</reference>
<feature type="transmembrane region" description="Helical" evidence="1">
    <location>
        <begin position="55"/>
        <end position="76"/>
    </location>
</feature>
<organism evidence="2 5">
    <name type="scientific">Roseburia inulinivorans</name>
    <dbReference type="NCBI Taxonomy" id="360807"/>
    <lineage>
        <taxon>Bacteria</taxon>
        <taxon>Bacillati</taxon>
        <taxon>Bacillota</taxon>
        <taxon>Clostridia</taxon>
        <taxon>Lachnospirales</taxon>
        <taxon>Lachnospiraceae</taxon>
        <taxon>Roseburia</taxon>
    </lineage>
</organism>
<evidence type="ECO:0000256" key="1">
    <source>
        <dbReference type="SAM" id="Phobius"/>
    </source>
</evidence>
<name>A0A173ZYB6_9FIRM</name>
<reference evidence="6 7" key="2">
    <citation type="submission" date="2018-08" db="EMBL/GenBank/DDBJ databases">
        <title>A genome reference for cultivated species of the human gut microbiota.</title>
        <authorList>
            <person name="Zou Y."/>
            <person name="Xue W."/>
            <person name="Luo G."/>
        </authorList>
    </citation>
    <scope>NUCLEOTIDE SEQUENCE [LARGE SCALE GENOMIC DNA]</scope>
    <source>
        <strain evidence="4 7">AM27-11</strain>
        <strain evidence="3 6">AM42-1AC</strain>
    </source>
</reference>
<keyword evidence="1" id="KW-1133">Transmembrane helix</keyword>
<dbReference type="Proteomes" id="UP000283492">
    <property type="component" value="Unassembled WGS sequence"/>
</dbReference>
<keyword evidence="1" id="KW-0472">Membrane</keyword>
<keyword evidence="1" id="KW-0812">Transmembrane</keyword>
<feature type="transmembrane region" description="Helical" evidence="1">
    <location>
        <begin position="21"/>
        <end position="49"/>
    </location>
</feature>
<dbReference type="Proteomes" id="UP000286271">
    <property type="component" value="Unassembled WGS sequence"/>
</dbReference>
<accession>A0A173ZYB6</accession>
<evidence type="ECO:0000313" key="6">
    <source>
        <dbReference type="Proteomes" id="UP000283492"/>
    </source>
</evidence>
<gene>
    <name evidence="4" type="ORF">DW707_02660</name>
    <name evidence="3" type="ORF">DW914_00515</name>
    <name evidence="2" type="ORF">ERS852392_01431</name>
</gene>
<dbReference type="GeneID" id="75164023"/>
<dbReference type="AlphaFoldDB" id="A0A173ZYB6"/>